<name>A0A931J5K8_9BURK</name>
<keyword evidence="3" id="KW-1185">Reference proteome</keyword>
<dbReference type="EMBL" id="JAEDAK010000019">
    <property type="protein sequence ID" value="MBH9579173.1"/>
    <property type="molecule type" value="Genomic_DNA"/>
</dbReference>
<accession>A0A931J5K8</accession>
<evidence type="ECO:0000313" key="2">
    <source>
        <dbReference type="EMBL" id="MBH9579173.1"/>
    </source>
</evidence>
<reference evidence="2" key="1">
    <citation type="submission" date="2020-12" db="EMBL/GenBank/DDBJ databases">
        <title>The genome sequence of Inhella sp. 1Y17.</title>
        <authorList>
            <person name="Liu Y."/>
        </authorList>
    </citation>
    <scope>NUCLEOTIDE SEQUENCE</scope>
    <source>
        <strain evidence="2">1Y17</strain>
    </source>
</reference>
<evidence type="ECO:0000256" key="1">
    <source>
        <dbReference type="SAM" id="SignalP"/>
    </source>
</evidence>
<dbReference type="Proteomes" id="UP000613266">
    <property type="component" value="Unassembled WGS sequence"/>
</dbReference>
<sequence length="192" mass="21715">MKRASFLARLVALGLAAGHPSAPASPAPCAAAHCWRRLASRLPVRRLPLNPQQLTGEWHMAETESDLSGNTLYFFADGRFAASEWADILPETLTDLGHWRIEENVVFVSPDPRVTWTTQRDRRFLLLALPGVGGPARLLGLDDSLQFLEEKGFTLDWLRFLAYQRARSWPAGQASAEWQRVMRAWRPSFFRS</sequence>
<proteinExistence type="predicted"/>
<feature type="signal peptide" evidence="1">
    <location>
        <begin position="1"/>
        <end position="24"/>
    </location>
</feature>
<gene>
    <name evidence="2" type="ORF">I7X39_19950</name>
</gene>
<feature type="chain" id="PRO_5038011777" evidence="1">
    <location>
        <begin position="25"/>
        <end position="192"/>
    </location>
</feature>
<organism evidence="2 3">
    <name type="scientific">Inhella proteolytica</name>
    <dbReference type="NCBI Taxonomy" id="2795029"/>
    <lineage>
        <taxon>Bacteria</taxon>
        <taxon>Pseudomonadati</taxon>
        <taxon>Pseudomonadota</taxon>
        <taxon>Betaproteobacteria</taxon>
        <taxon>Burkholderiales</taxon>
        <taxon>Sphaerotilaceae</taxon>
        <taxon>Inhella</taxon>
    </lineage>
</organism>
<keyword evidence="1" id="KW-0732">Signal</keyword>
<dbReference type="AlphaFoldDB" id="A0A931J5K8"/>
<evidence type="ECO:0000313" key="3">
    <source>
        <dbReference type="Proteomes" id="UP000613266"/>
    </source>
</evidence>
<protein>
    <submittedName>
        <fullName evidence="2">Uncharacterized protein</fullName>
    </submittedName>
</protein>
<comment type="caution">
    <text evidence="2">The sequence shown here is derived from an EMBL/GenBank/DDBJ whole genome shotgun (WGS) entry which is preliminary data.</text>
</comment>
<dbReference type="RefSeq" id="WP_198112944.1">
    <property type="nucleotide sequence ID" value="NZ_JAEDAK010000019.1"/>
</dbReference>